<dbReference type="SUPFAM" id="SSF53300">
    <property type="entry name" value="vWA-like"/>
    <property type="match status" value="1"/>
</dbReference>
<dbReference type="PANTHER" id="PTHR37947">
    <property type="entry name" value="BLL2462 PROTEIN"/>
    <property type="match status" value="1"/>
</dbReference>
<keyword evidence="1" id="KW-1133">Transmembrane helix</keyword>
<accession>A0A538TH67</accession>
<dbReference type="InterPro" id="IPR029062">
    <property type="entry name" value="Class_I_gatase-like"/>
</dbReference>
<evidence type="ECO:0008006" key="4">
    <source>
        <dbReference type="Google" id="ProtNLM"/>
    </source>
</evidence>
<keyword evidence="1" id="KW-0812">Transmembrane</keyword>
<dbReference type="Proteomes" id="UP000317691">
    <property type="component" value="Unassembled WGS sequence"/>
</dbReference>
<protein>
    <recommendedName>
        <fullName evidence="4">VWA domain-containing protein</fullName>
    </recommendedName>
</protein>
<dbReference type="EMBL" id="VBOZ01000034">
    <property type="protein sequence ID" value="TMQ62974.1"/>
    <property type="molecule type" value="Genomic_DNA"/>
</dbReference>
<dbReference type="AlphaFoldDB" id="A0A538TH67"/>
<feature type="transmembrane region" description="Helical" evidence="1">
    <location>
        <begin position="694"/>
        <end position="714"/>
    </location>
</feature>
<feature type="transmembrane region" description="Helical" evidence="1">
    <location>
        <begin position="12"/>
        <end position="29"/>
    </location>
</feature>
<organism evidence="2 3">
    <name type="scientific">Eiseniibacteriota bacterium</name>
    <dbReference type="NCBI Taxonomy" id="2212470"/>
    <lineage>
        <taxon>Bacteria</taxon>
        <taxon>Candidatus Eiseniibacteriota</taxon>
    </lineage>
</organism>
<dbReference type="Gene3D" id="3.40.50.410">
    <property type="entry name" value="von Willebrand factor, type A domain"/>
    <property type="match status" value="1"/>
</dbReference>
<name>A0A538TH67_UNCEI</name>
<evidence type="ECO:0000313" key="3">
    <source>
        <dbReference type="Proteomes" id="UP000317691"/>
    </source>
</evidence>
<dbReference type="InterPro" id="IPR036465">
    <property type="entry name" value="vWFA_dom_sf"/>
</dbReference>
<dbReference type="PANTHER" id="PTHR37947:SF1">
    <property type="entry name" value="BLL2462 PROTEIN"/>
    <property type="match status" value="1"/>
</dbReference>
<evidence type="ECO:0000313" key="2">
    <source>
        <dbReference type="EMBL" id="TMQ62974.1"/>
    </source>
</evidence>
<keyword evidence="1" id="KW-0472">Membrane</keyword>
<gene>
    <name evidence="2" type="ORF">E6K79_11205</name>
</gene>
<dbReference type="SUPFAM" id="SSF52317">
    <property type="entry name" value="Class I glutamine amidotransferase-like"/>
    <property type="match status" value="1"/>
</dbReference>
<evidence type="ECO:0000256" key="1">
    <source>
        <dbReference type="SAM" id="Phobius"/>
    </source>
</evidence>
<dbReference type="Gene3D" id="3.40.50.880">
    <property type="match status" value="1"/>
</dbReference>
<feature type="transmembrane region" description="Helical" evidence="1">
    <location>
        <begin position="41"/>
        <end position="63"/>
    </location>
</feature>
<comment type="caution">
    <text evidence="2">The sequence shown here is derived from an EMBL/GenBank/DDBJ whole genome shotgun (WGS) entry which is preliminary data.</text>
</comment>
<sequence>MKIEIEAVPQAAAILLIAAALGLGLWAYLTRYPALAPKRRWILLAARLTALLALLLASLAPVLRYPEASRARNRLLVLLDHSGSMGVRDASGGRSRKSAADSAAAAIARELSGRYDVRVAAFDAALGTFGKDVRHAAESFPGGGETALGDAIRGAVTRLDPDSVAAILVLSDGEVNRGEDPERALDSTLPAFGLVVGSPSDPPTVGIAGVEAPPEMIVARATPLTVTVRQGGRPASRGIVRVSEDGRELGRAPFKLDGSGASARVSIPVTLTARGKRFLAVELLDVPDDPMRENKRRLVAVTARPAKRSVPLLAASWDWDLRSLARGVEEDTTWGIVRLSPSGASQVSRLGGPPGPFDSYLEDAEAVVARFDASTITLERAAALMRYLERGGGVLLWVDPYPRPPVESPLTRAVGLAWRFSGQPVGPVATAELAPGGHTHEIALLGGDAASAAATWKDLPPVEPLVAFDPTGSPLQPVVLGRVSSGAVPLVLAGTVGKGRVVVLNAAGVYRWGLTASGIAGRAGVETAFFGGICRWLAGGSEDHPVQIEAPEITPEGRPVPIRIVASLPGPQGAEARVTARAVGGKPAAGAQVEAKLTPTAGGEFSGSLPLGPGTYLLRGSVTRGGRSVGSDSIRIAVGVQGIEFETLAADPSSLRRLAESSGGLAAPIDSAGPVIERLRSPDLSRVRMAEIDLFHNPLLFTILIVALALEWAMRRRFHLM</sequence>
<proteinExistence type="predicted"/>
<reference evidence="2 3" key="1">
    <citation type="journal article" date="2019" name="Nat. Microbiol.">
        <title>Mediterranean grassland soil C-N compound turnover is dependent on rainfall and depth, and is mediated by genomically divergent microorganisms.</title>
        <authorList>
            <person name="Diamond S."/>
            <person name="Andeer P.F."/>
            <person name="Li Z."/>
            <person name="Crits-Christoph A."/>
            <person name="Burstein D."/>
            <person name="Anantharaman K."/>
            <person name="Lane K.R."/>
            <person name="Thomas B.C."/>
            <person name="Pan C."/>
            <person name="Northen T.R."/>
            <person name="Banfield J.F."/>
        </authorList>
    </citation>
    <scope>NUCLEOTIDE SEQUENCE [LARGE SCALE GENOMIC DNA]</scope>
    <source>
        <strain evidence="2">WS_9</strain>
    </source>
</reference>